<accession>A0A3Q1ERE3</accession>
<evidence type="ECO:0000256" key="6">
    <source>
        <dbReference type="ARBA" id="ARBA00023054"/>
    </source>
</evidence>
<dbReference type="Gene3D" id="1.20.5.730">
    <property type="entry name" value="Single helix bin"/>
    <property type="match status" value="1"/>
</dbReference>
<keyword evidence="5" id="KW-0159">Chromosome partition</keyword>
<reference evidence="10" key="1">
    <citation type="submission" date="2025-08" db="UniProtKB">
        <authorList>
            <consortium name="Ensembl"/>
        </authorList>
    </citation>
    <scope>IDENTIFICATION</scope>
</reference>
<evidence type="ECO:0000256" key="9">
    <source>
        <dbReference type="SAM" id="Coils"/>
    </source>
</evidence>
<organism evidence="10 11">
    <name type="scientific">Acanthochromis polyacanthus</name>
    <name type="common">spiny chromis</name>
    <dbReference type="NCBI Taxonomy" id="80966"/>
    <lineage>
        <taxon>Eukaryota</taxon>
        <taxon>Metazoa</taxon>
        <taxon>Chordata</taxon>
        <taxon>Craniata</taxon>
        <taxon>Vertebrata</taxon>
        <taxon>Euteleostomi</taxon>
        <taxon>Actinopterygii</taxon>
        <taxon>Neopterygii</taxon>
        <taxon>Teleostei</taxon>
        <taxon>Neoteleostei</taxon>
        <taxon>Acanthomorphata</taxon>
        <taxon>Ovalentaria</taxon>
        <taxon>Pomacentridae</taxon>
        <taxon>Acanthochromis</taxon>
    </lineage>
</organism>
<keyword evidence="6 9" id="KW-0175">Coiled coil</keyword>
<keyword evidence="3" id="KW-0158">Chromosome</keyword>
<dbReference type="GO" id="GO:0007059">
    <property type="term" value="P:chromosome segregation"/>
    <property type="evidence" value="ECO:0007669"/>
    <property type="project" value="UniProtKB-KW"/>
</dbReference>
<sequence length="157" mass="17846">MFPVMKKTPSKASMQTSVAAAKIKNKILNTSSFFKVSLKTNNKALARALEAQKERCRELEKEVVFLKKQIEADCFERATKNYKQRKLVGCSQLQQPDSDVLFGSVPGCSDPDLPVPLKVLIVKNLLSNTVQHWNMVKDLFPELVRKPLNYKLNHKKT</sequence>
<protein>
    <submittedName>
        <fullName evidence="10">Uncharacterized protein</fullName>
    </submittedName>
</protein>
<comment type="subcellular location">
    <subcellularLocation>
        <location evidence="1">Chromosome</location>
        <location evidence="1">Centromere</location>
    </subcellularLocation>
</comment>
<dbReference type="InParanoid" id="A0A3Q1ERE3"/>
<dbReference type="PANTHER" id="PTHR21577">
    <property type="entry name" value="SHUGOSHIN"/>
    <property type="match status" value="1"/>
</dbReference>
<dbReference type="GO" id="GO:0051301">
    <property type="term" value="P:cell division"/>
    <property type="evidence" value="ECO:0007669"/>
    <property type="project" value="UniProtKB-KW"/>
</dbReference>
<dbReference type="Ensembl" id="ENSAPOT00000006476.1">
    <property type="protein sequence ID" value="ENSAPOP00000006544.1"/>
    <property type="gene ID" value="ENSAPOG00000008387.1"/>
</dbReference>
<evidence type="ECO:0000256" key="7">
    <source>
        <dbReference type="ARBA" id="ARBA00023306"/>
    </source>
</evidence>
<comment type="similarity">
    <text evidence="2">Belongs to the shugoshin family.</text>
</comment>
<dbReference type="InterPro" id="IPR038889">
    <property type="entry name" value="Shugoshin1/2"/>
</dbReference>
<evidence type="ECO:0000256" key="3">
    <source>
        <dbReference type="ARBA" id="ARBA00022454"/>
    </source>
</evidence>
<reference evidence="10" key="2">
    <citation type="submission" date="2025-09" db="UniProtKB">
        <authorList>
            <consortium name="Ensembl"/>
        </authorList>
    </citation>
    <scope>IDENTIFICATION</scope>
</reference>
<keyword evidence="11" id="KW-1185">Reference proteome</keyword>
<evidence type="ECO:0000313" key="11">
    <source>
        <dbReference type="Proteomes" id="UP000257200"/>
    </source>
</evidence>
<keyword evidence="7" id="KW-0131">Cell cycle</keyword>
<keyword evidence="8" id="KW-0137">Centromere</keyword>
<feature type="coiled-coil region" evidence="9">
    <location>
        <begin position="35"/>
        <end position="69"/>
    </location>
</feature>
<evidence type="ECO:0000256" key="4">
    <source>
        <dbReference type="ARBA" id="ARBA00022618"/>
    </source>
</evidence>
<evidence type="ECO:0000313" key="10">
    <source>
        <dbReference type="Ensembl" id="ENSAPOP00000006544.1"/>
    </source>
</evidence>
<dbReference type="Proteomes" id="UP000257200">
    <property type="component" value="Unplaced"/>
</dbReference>
<keyword evidence="4" id="KW-0132">Cell division</keyword>
<evidence type="ECO:0000256" key="5">
    <source>
        <dbReference type="ARBA" id="ARBA00022829"/>
    </source>
</evidence>
<proteinExistence type="inferred from homology"/>
<evidence type="ECO:0000256" key="1">
    <source>
        <dbReference type="ARBA" id="ARBA00004584"/>
    </source>
</evidence>
<dbReference type="AlphaFoldDB" id="A0A3Q1ERE3"/>
<dbReference type="PANTHER" id="PTHR21577:SF3">
    <property type="entry name" value="SHUGOSHIN 1-RELATED"/>
    <property type="match status" value="1"/>
</dbReference>
<evidence type="ECO:0000256" key="2">
    <source>
        <dbReference type="ARBA" id="ARBA00010845"/>
    </source>
</evidence>
<evidence type="ECO:0000256" key="8">
    <source>
        <dbReference type="ARBA" id="ARBA00023328"/>
    </source>
</evidence>
<dbReference type="GO" id="GO:0000776">
    <property type="term" value="C:kinetochore"/>
    <property type="evidence" value="ECO:0007669"/>
    <property type="project" value="TreeGrafter"/>
</dbReference>
<dbReference type="GeneTree" id="ENSGT00940000169129"/>
<dbReference type="STRING" id="80966.ENSAPOP00000006544"/>
<name>A0A3Q1ERE3_9TELE</name>
<dbReference type="GO" id="GO:0051177">
    <property type="term" value="P:meiotic sister chromatid cohesion"/>
    <property type="evidence" value="ECO:0007669"/>
    <property type="project" value="TreeGrafter"/>
</dbReference>